<evidence type="ECO:0000313" key="2">
    <source>
        <dbReference type="Proteomes" id="UP000253729"/>
    </source>
</evidence>
<accession>A0A3F3PYJ2</accession>
<keyword evidence="2" id="KW-1185">Reference proteome</keyword>
<name>A0A3F3PYJ2_9EURO</name>
<dbReference type="EMBL" id="KZ852052">
    <property type="protein sequence ID" value="RDH31983.1"/>
    <property type="molecule type" value="Genomic_DNA"/>
</dbReference>
<dbReference type="AlphaFoldDB" id="A0A3F3PYJ2"/>
<reference evidence="1 2" key="1">
    <citation type="submission" date="2018-07" db="EMBL/GenBank/DDBJ databases">
        <title>The genomes of Aspergillus section Nigri reveals drivers in fungal speciation.</title>
        <authorList>
            <consortium name="DOE Joint Genome Institute"/>
            <person name="Vesth T.C."/>
            <person name="Nybo J."/>
            <person name="Theobald S."/>
            <person name="Brandl J."/>
            <person name="Frisvad J.C."/>
            <person name="Nielsen K.F."/>
            <person name="Lyhne E.K."/>
            <person name="Kogle M.E."/>
            <person name="Kuo A."/>
            <person name="Riley R."/>
            <person name="Clum A."/>
            <person name="Nolan M."/>
            <person name="Lipzen A."/>
            <person name="Salamov A."/>
            <person name="Henrissat B."/>
            <person name="Wiebenga A."/>
            <person name="De vries R.P."/>
            <person name="Grigoriev I.V."/>
            <person name="Mortensen U.H."/>
            <person name="Andersen M.R."/>
            <person name="Baker S.E."/>
        </authorList>
    </citation>
    <scope>NUCLEOTIDE SEQUENCE [LARGE SCALE GENOMIC DNA]</scope>
    <source>
        <strain evidence="1 2">CBS 139.54b</strain>
    </source>
</reference>
<sequence>MQFSGSQAIPRFAILIRVFPACYPSFFPWTGIPAGFHSMHLGSLITSCYTMHGVLRPRE</sequence>
<dbReference type="RefSeq" id="XP_026625005.1">
    <property type="nucleotide sequence ID" value="XM_026766781.1"/>
</dbReference>
<dbReference type="GeneID" id="38135137"/>
<proteinExistence type="predicted"/>
<organism evidence="1 2">
    <name type="scientific">Aspergillus welwitschiae</name>
    <dbReference type="NCBI Taxonomy" id="1341132"/>
    <lineage>
        <taxon>Eukaryota</taxon>
        <taxon>Fungi</taxon>
        <taxon>Dikarya</taxon>
        <taxon>Ascomycota</taxon>
        <taxon>Pezizomycotina</taxon>
        <taxon>Eurotiomycetes</taxon>
        <taxon>Eurotiomycetidae</taxon>
        <taxon>Eurotiales</taxon>
        <taxon>Aspergillaceae</taxon>
        <taxon>Aspergillus</taxon>
        <taxon>Aspergillus subgen. Circumdati</taxon>
    </lineage>
</organism>
<evidence type="ECO:0000313" key="1">
    <source>
        <dbReference type="EMBL" id="RDH31983.1"/>
    </source>
</evidence>
<dbReference type="Proteomes" id="UP000253729">
    <property type="component" value="Unassembled WGS sequence"/>
</dbReference>
<protein>
    <submittedName>
        <fullName evidence="1">Uncharacterized protein</fullName>
    </submittedName>
</protein>
<gene>
    <name evidence="1" type="ORF">BDQ94DRAFT_146150</name>
</gene>